<sequence>MILKVGFLLLQVESNWAWHMPAMLGCSTLCPKCQHQFVCCPPTPCCNQRRSMHGLSGGGLVTVLTPTSPCQSPQISPSVPLAFVLPPLASIQFPFSPPPPTSTEANPDSYYDLLKYTVQVLHRSGWYYQGISYQQSQELLKDKPVGTFLVRDSSDPRFLYSLSVQTEKGPTSVRLHYVDGHFRLDAQVHLQADMPRFPGVVELIEHYVKEVRASKNGAHVWVDTKGKWYSSIVLDKPLRKDDSPPSLKHLSRLAIHSALKKTRTDSAPHKKLELPSSVISYLDEYPYSI</sequence>
<keyword evidence="2" id="KW-1185">Reference proteome</keyword>
<accession>A0ACB9SQZ1</accession>
<protein>
    <submittedName>
        <fullName evidence="1">Phosphatidylinositol 3-kinase regulatory subunit</fullName>
    </submittedName>
</protein>
<organism evidence="1 2">
    <name type="scientific">Holotrichia oblita</name>
    <name type="common">Chafer beetle</name>
    <dbReference type="NCBI Taxonomy" id="644536"/>
    <lineage>
        <taxon>Eukaryota</taxon>
        <taxon>Metazoa</taxon>
        <taxon>Ecdysozoa</taxon>
        <taxon>Arthropoda</taxon>
        <taxon>Hexapoda</taxon>
        <taxon>Insecta</taxon>
        <taxon>Pterygota</taxon>
        <taxon>Neoptera</taxon>
        <taxon>Endopterygota</taxon>
        <taxon>Coleoptera</taxon>
        <taxon>Polyphaga</taxon>
        <taxon>Scarabaeiformia</taxon>
        <taxon>Scarabaeidae</taxon>
        <taxon>Melolonthinae</taxon>
        <taxon>Holotrichia</taxon>
    </lineage>
</organism>
<evidence type="ECO:0000313" key="2">
    <source>
        <dbReference type="Proteomes" id="UP001056778"/>
    </source>
</evidence>
<dbReference type="EMBL" id="CM043022">
    <property type="protein sequence ID" value="KAI4456152.1"/>
    <property type="molecule type" value="Genomic_DNA"/>
</dbReference>
<gene>
    <name evidence="1" type="ORF">MML48_8g00008232</name>
</gene>
<comment type="caution">
    <text evidence="1">The sequence shown here is derived from an EMBL/GenBank/DDBJ whole genome shotgun (WGS) entry which is preliminary data.</text>
</comment>
<proteinExistence type="predicted"/>
<name>A0ACB9SQZ1_HOLOL</name>
<evidence type="ECO:0000313" key="1">
    <source>
        <dbReference type="EMBL" id="KAI4456152.1"/>
    </source>
</evidence>
<dbReference type="Proteomes" id="UP001056778">
    <property type="component" value="Chromosome 8"/>
</dbReference>
<reference evidence="1" key="1">
    <citation type="submission" date="2022-04" db="EMBL/GenBank/DDBJ databases">
        <title>Chromosome-scale genome assembly of Holotrichia oblita Faldermann.</title>
        <authorList>
            <person name="Rongchong L."/>
        </authorList>
    </citation>
    <scope>NUCLEOTIDE SEQUENCE</scope>
    <source>
        <strain evidence="1">81SQS9</strain>
    </source>
</reference>